<protein>
    <submittedName>
        <fullName evidence="2">Acyl-CoA thioesterase-1</fullName>
    </submittedName>
</protein>
<dbReference type="STRING" id="1334022.SAMN04487907_108159"/>
<name>A0A1I1LTW6_9FLAO</name>
<dbReference type="Pfam" id="PF13472">
    <property type="entry name" value="Lipase_GDSL_2"/>
    <property type="match status" value="1"/>
</dbReference>
<dbReference type="InterPro" id="IPR051532">
    <property type="entry name" value="Ester_Hydrolysis_Enzymes"/>
</dbReference>
<organism evidence="2 3">
    <name type="scientific">Zunongwangia mangrovi</name>
    <dbReference type="NCBI Taxonomy" id="1334022"/>
    <lineage>
        <taxon>Bacteria</taxon>
        <taxon>Pseudomonadati</taxon>
        <taxon>Bacteroidota</taxon>
        <taxon>Flavobacteriia</taxon>
        <taxon>Flavobacteriales</taxon>
        <taxon>Flavobacteriaceae</taxon>
        <taxon>Zunongwangia</taxon>
    </lineage>
</organism>
<dbReference type="GO" id="GO:0004622">
    <property type="term" value="F:phosphatidylcholine lysophospholipase activity"/>
    <property type="evidence" value="ECO:0007669"/>
    <property type="project" value="TreeGrafter"/>
</dbReference>
<dbReference type="PANTHER" id="PTHR30383:SF24">
    <property type="entry name" value="THIOESTERASE 1_PROTEASE 1_LYSOPHOSPHOLIPASE L1"/>
    <property type="match status" value="1"/>
</dbReference>
<evidence type="ECO:0000259" key="1">
    <source>
        <dbReference type="Pfam" id="PF13472"/>
    </source>
</evidence>
<keyword evidence="3" id="KW-1185">Reference proteome</keyword>
<evidence type="ECO:0000313" key="2">
    <source>
        <dbReference type="EMBL" id="SFC76435.1"/>
    </source>
</evidence>
<reference evidence="3" key="1">
    <citation type="submission" date="2016-10" db="EMBL/GenBank/DDBJ databases">
        <authorList>
            <person name="Varghese N."/>
            <person name="Submissions S."/>
        </authorList>
    </citation>
    <scope>NUCLEOTIDE SEQUENCE [LARGE SCALE GENOMIC DNA]</scope>
    <source>
        <strain evidence="3">DSM 24499</strain>
    </source>
</reference>
<dbReference type="EMBL" id="FOKV01000008">
    <property type="protein sequence ID" value="SFC76435.1"/>
    <property type="molecule type" value="Genomic_DNA"/>
</dbReference>
<proteinExistence type="predicted"/>
<dbReference type="RefSeq" id="WP_092544229.1">
    <property type="nucleotide sequence ID" value="NZ_FOKV01000008.1"/>
</dbReference>
<dbReference type="OrthoDB" id="9786188at2"/>
<dbReference type="CDD" id="cd01822">
    <property type="entry name" value="Lysophospholipase_L1_like"/>
    <property type="match status" value="1"/>
</dbReference>
<dbReference type="InterPro" id="IPR036514">
    <property type="entry name" value="SGNH_hydro_sf"/>
</dbReference>
<accession>A0A1I1LTW6</accession>
<feature type="domain" description="SGNH hydrolase-type esterase" evidence="1">
    <location>
        <begin position="56"/>
        <end position="219"/>
    </location>
</feature>
<gene>
    <name evidence="2" type="ORF">SAMN04487907_108159</name>
</gene>
<dbReference type="InterPro" id="IPR013830">
    <property type="entry name" value="SGNH_hydro"/>
</dbReference>
<dbReference type="Proteomes" id="UP000199438">
    <property type="component" value="Unassembled WGS sequence"/>
</dbReference>
<dbReference type="SUPFAM" id="SSF52266">
    <property type="entry name" value="SGNH hydrolase"/>
    <property type="match status" value="1"/>
</dbReference>
<dbReference type="AlphaFoldDB" id="A0A1I1LTW6"/>
<sequence length="233" mass="25645">MKITNLSNLILAIFCLVFLNSCKNEEKQSNSSSEENAVEEQVSAENTTEEIPVVLFFGTSLTAGLGLDTAEAYPALIEKKMDSLGMDYSVVNAGLSGETTASGLNRLDWVFKQNVDILVIELGANDGLRGVSLDETRSNLEEIIKIAREKNPEVKIILAGMQIPPNMGEEYTSEFRSLFPELAKEYDLELIPFLLEGVAGDSKLNQQDGIHPTAEGQQILANNVWEVLKYDVQ</sequence>
<dbReference type="Gene3D" id="3.40.50.1110">
    <property type="entry name" value="SGNH hydrolase"/>
    <property type="match status" value="1"/>
</dbReference>
<evidence type="ECO:0000313" key="3">
    <source>
        <dbReference type="Proteomes" id="UP000199438"/>
    </source>
</evidence>
<dbReference type="PANTHER" id="PTHR30383">
    <property type="entry name" value="THIOESTERASE 1/PROTEASE 1/LYSOPHOSPHOLIPASE L1"/>
    <property type="match status" value="1"/>
</dbReference>